<protein>
    <submittedName>
        <fullName evidence="1">Uncharacterized protein</fullName>
    </submittedName>
</protein>
<evidence type="ECO:0000313" key="1">
    <source>
        <dbReference type="EMBL" id="KAG5305124.1"/>
    </source>
</evidence>
<name>A0A8H7Z6R3_AJECA</name>
<dbReference type="VEuPathDB" id="FungiDB:I7I52_03683"/>
<sequence length="121" mass="13576">MTHGYLLPSRYLYLSILGQKMTGFDPQGIWRGSGGDLNICESTRIMLPTFASARKLRAILNAPAPQMVAVVLIPPHLQATETKTFRETNPLCQLELRFADIHDIDSHVVVLLIMSRVFRLA</sequence>
<evidence type="ECO:0000313" key="2">
    <source>
        <dbReference type="Proteomes" id="UP000670092"/>
    </source>
</evidence>
<reference evidence="1 2" key="1">
    <citation type="submission" date="2021-01" db="EMBL/GenBank/DDBJ databases">
        <title>Chromosome-level genome assembly of a human fungal pathogen reveals clustering of transcriptionally co-regulated genes.</title>
        <authorList>
            <person name="Voorhies M."/>
            <person name="Cohen S."/>
            <person name="Shea T.P."/>
            <person name="Petrus S."/>
            <person name="Munoz J.F."/>
            <person name="Poplawski S."/>
            <person name="Goldman W.E."/>
            <person name="Michael T."/>
            <person name="Cuomo C.A."/>
            <person name="Sil A."/>
            <person name="Beyhan S."/>
        </authorList>
    </citation>
    <scope>NUCLEOTIDE SEQUENCE [LARGE SCALE GENOMIC DNA]</scope>
    <source>
        <strain evidence="1 2">G184AR</strain>
    </source>
</reference>
<accession>A0A8H7Z6R3</accession>
<gene>
    <name evidence="1" type="ORF">I7I52_03683</name>
</gene>
<organism evidence="1 2">
    <name type="scientific">Ajellomyces capsulatus</name>
    <name type="common">Darling's disease fungus</name>
    <name type="synonym">Histoplasma capsulatum</name>
    <dbReference type="NCBI Taxonomy" id="5037"/>
    <lineage>
        <taxon>Eukaryota</taxon>
        <taxon>Fungi</taxon>
        <taxon>Dikarya</taxon>
        <taxon>Ascomycota</taxon>
        <taxon>Pezizomycotina</taxon>
        <taxon>Eurotiomycetes</taxon>
        <taxon>Eurotiomycetidae</taxon>
        <taxon>Onygenales</taxon>
        <taxon>Ajellomycetaceae</taxon>
        <taxon>Histoplasma</taxon>
    </lineage>
</organism>
<comment type="caution">
    <text evidence="1">The sequence shown here is derived from an EMBL/GenBank/DDBJ whole genome shotgun (WGS) entry which is preliminary data.</text>
</comment>
<proteinExistence type="predicted"/>
<dbReference type="EMBL" id="JAEVHI010000001">
    <property type="protein sequence ID" value="KAG5305124.1"/>
    <property type="molecule type" value="Genomic_DNA"/>
</dbReference>
<dbReference type="AlphaFoldDB" id="A0A8H7Z6R3"/>
<dbReference type="Proteomes" id="UP000670092">
    <property type="component" value="Unassembled WGS sequence"/>
</dbReference>